<evidence type="ECO:0000313" key="2">
    <source>
        <dbReference type="Proteomes" id="UP001596407"/>
    </source>
</evidence>
<comment type="caution">
    <text evidence="1">The sequence shown here is derived from an EMBL/GenBank/DDBJ whole genome shotgun (WGS) entry which is preliminary data.</text>
</comment>
<dbReference type="Proteomes" id="UP001596407">
    <property type="component" value="Unassembled WGS sequence"/>
</dbReference>
<evidence type="ECO:0000313" key="1">
    <source>
        <dbReference type="EMBL" id="MFC7081650.1"/>
    </source>
</evidence>
<protein>
    <submittedName>
        <fullName evidence="1">Uncharacterized protein</fullName>
    </submittedName>
</protein>
<keyword evidence="2" id="KW-1185">Reference proteome</keyword>
<dbReference type="RefSeq" id="WP_382210109.1">
    <property type="nucleotide sequence ID" value="NZ_JBHSZH010000005.1"/>
</dbReference>
<organism evidence="1 2">
    <name type="scientific">Halorussus caseinilyticus</name>
    <dbReference type="NCBI Taxonomy" id="3034025"/>
    <lineage>
        <taxon>Archaea</taxon>
        <taxon>Methanobacteriati</taxon>
        <taxon>Methanobacteriota</taxon>
        <taxon>Stenosarchaea group</taxon>
        <taxon>Halobacteria</taxon>
        <taxon>Halobacteriales</taxon>
        <taxon>Haladaptataceae</taxon>
        <taxon>Halorussus</taxon>
    </lineage>
</organism>
<name>A0ABD5WPJ5_9EURY</name>
<accession>A0ABD5WPJ5</accession>
<dbReference type="AlphaFoldDB" id="A0ABD5WPJ5"/>
<sequence>MTMSQSPLSQATDDRLSEMLFQGEEVEEEFTVEGARVAVTTHRVLVFTPDGDGRRFDHADRPNVLDANVETTGQGSYVEWGVKTGVYGAVMLGGGVLLKTSGILDRLGTVNAPEDAPGSGIAQLVSSSRRLSARSRPVSSSAAACWCSPPSR</sequence>
<dbReference type="EMBL" id="JBHSZH010000005">
    <property type="protein sequence ID" value="MFC7081650.1"/>
    <property type="molecule type" value="Genomic_DNA"/>
</dbReference>
<reference evidence="1 2" key="1">
    <citation type="journal article" date="2019" name="Int. J. Syst. Evol. Microbiol.">
        <title>The Global Catalogue of Microorganisms (GCM) 10K type strain sequencing project: providing services to taxonomists for standard genome sequencing and annotation.</title>
        <authorList>
            <consortium name="The Broad Institute Genomics Platform"/>
            <consortium name="The Broad Institute Genome Sequencing Center for Infectious Disease"/>
            <person name="Wu L."/>
            <person name="Ma J."/>
        </authorList>
    </citation>
    <scope>NUCLEOTIDE SEQUENCE [LARGE SCALE GENOMIC DNA]</scope>
    <source>
        <strain evidence="1 2">DT72</strain>
    </source>
</reference>
<proteinExistence type="predicted"/>
<gene>
    <name evidence="1" type="ORF">ACFQJ6_17645</name>
</gene>